<dbReference type="GO" id="GO:0008270">
    <property type="term" value="F:zinc ion binding"/>
    <property type="evidence" value="ECO:0007669"/>
    <property type="project" value="InterPro"/>
</dbReference>
<accession>A0A060SBB6</accession>
<evidence type="ECO:0000256" key="1">
    <source>
        <dbReference type="ARBA" id="ARBA00022723"/>
    </source>
</evidence>
<protein>
    <recommendedName>
        <fullName evidence="8">Xylanolytic transcriptional activator regulatory domain-containing protein</fullName>
    </recommendedName>
</protein>
<dbReference type="HOGENOM" id="CLU_478279_0_0_1"/>
<comment type="caution">
    <text evidence="9">The sequence shown here is derived from an EMBL/GenBank/DDBJ whole genome shotgun (WGS) entry which is preliminary data.</text>
</comment>
<dbReference type="PANTHER" id="PTHR31313:SF78">
    <property type="entry name" value="TRANSCRIPTION FACTOR DOMAIN-CONTAINING PROTEIN"/>
    <property type="match status" value="1"/>
</dbReference>
<dbReference type="SMART" id="SM00906">
    <property type="entry name" value="Fungal_trans"/>
    <property type="match status" value="1"/>
</dbReference>
<keyword evidence="5" id="KW-0804">Transcription</keyword>
<sequence>MCIFSSARPPSVPSGERGREGDPTRGVAEVARPCTFLGPSRKRGPPKGYIDAIEARLHQTEALIGILLSSRDQRAKEVLEDLAERLVSAGRLSQGTYPTYALCAPTGRQAHRAPSPTPLYLSSKGHVLTVCVRLYQDPLAKEIITRVDNSPYGYKGRSRGAEAPTTRTRTTAPPEQREGDGNAVHATHPSNEWQDRVIERLNERAAIRNTLLPEDQVVSGPRAAPPPPPTAQTDENPDAEDGTESGYSDAASPISANSSLGPRRRRVPTLLLLAMFSLAARYSSRTADMSPPEDGTMWTAGDEYMEDAKVILDRTYAASRPSTCQALLLLGYREVGIGAMAQAWLYVGMAVRMAQDLGLHKSAEKWTAALGRSLFSKAELQERRRIWYGQICQSIYAIKPATSRPAELARLDSLLTKWSLELPEHLRFDPAAPKLPPPPPHVLTLHMQYWCTVLLLHRPLCVSYRPPVCLTAQLIDRKPLPSIRLIQDSEKPMSPSASSVKEAEIRANSRRHYNICVQAANHITFIVSVYGEYYIPSRASVFPCYYVFTAGIMHVATRTCALLSSFAASC</sequence>
<dbReference type="EMBL" id="CCBP010000102">
    <property type="protein sequence ID" value="CDO71521.1"/>
    <property type="molecule type" value="Genomic_DNA"/>
</dbReference>
<evidence type="ECO:0000256" key="3">
    <source>
        <dbReference type="ARBA" id="ARBA00023015"/>
    </source>
</evidence>
<dbReference type="OrthoDB" id="2123952at2759"/>
<name>A0A060SBB6_PYCCI</name>
<dbReference type="PANTHER" id="PTHR31313">
    <property type="entry name" value="TY1 ENHANCER ACTIVATOR"/>
    <property type="match status" value="1"/>
</dbReference>
<evidence type="ECO:0000313" key="10">
    <source>
        <dbReference type="Proteomes" id="UP000029665"/>
    </source>
</evidence>
<dbReference type="InterPro" id="IPR051615">
    <property type="entry name" value="Transcr_Regulatory_Elem"/>
</dbReference>
<keyword evidence="3" id="KW-0805">Transcription regulation</keyword>
<evidence type="ECO:0000259" key="8">
    <source>
        <dbReference type="SMART" id="SM00906"/>
    </source>
</evidence>
<keyword evidence="6" id="KW-0539">Nucleus</keyword>
<proteinExistence type="predicted"/>
<dbReference type="Pfam" id="PF04082">
    <property type="entry name" value="Fungal_trans"/>
    <property type="match status" value="1"/>
</dbReference>
<gene>
    <name evidence="9" type="ORF">BN946_scf184910.g20</name>
</gene>
<dbReference type="CDD" id="cd12148">
    <property type="entry name" value="fungal_TF_MHR"/>
    <property type="match status" value="1"/>
</dbReference>
<dbReference type="Proteomes" id="UP000029665">
    <property type="component" value="Unassembled WGS sequence"/>
</dbReference>
<keyword evidence="4" id="KW-0238">DNA-binding</keyword>
<evidence type="ECO:0000256" key="7">
    <source>
        <dbReference type="SAM" id="MobiDB-lite"/>
    </source>
</evidence>
<organism evidence="9 10">
    <name type="scientific">Pycnoporus cinnabarinus</name>
    <name type="common">Cinnabar-red polypore</name>
    <name type="synonym">Trametes cinnabarina</name>
    <dbReference type="NCBI Taxonomy" id="5643"/>
    <lineage>
        <taxon>Eukaryota</taxon>
        <taxon>Fungi</taxon>
        <taxon>Dikarya</taxon>
        <taxon>Basidiomycota</taxon>
        <taxon>Agaricomycotina</taxon>
        <taxon>Agaricomycetes</taxon>
        <taxon>Polyporales</taxon>
        <taxon>Polyporaceae</taxon>
        <taxon>Trametes</taxon>
    </lineage>
</organism>
<keyword evidence="1" id="KW-0479">Metal-binding</keyword>
<reference evidence="9" key="1">
    <citation type="submission" date="2014-01" db="EMBL/GenBank/DDBJ databases">
        <title>The genome of the white-rot fungus Pycnoporus cinnabarinus: a basidiomycete model with a versatile arsenal for lignocellulosic biomass breakdown.</title>
        <authorList>
            <person name="Levasseur A."/>
            <person name="Lomascolo A."/>
            <person name="Ruiz-Duenas F.J."/>
            <person name="Uzan E."/>
            <person name="Piumi F."/>
            <person name="Kues U."/>
            <person name="Ram A.F.J."/>
            <person name="Murat C."/>
            <person name="Haon M."/>
            <person name="Benoit I."/>
            <person name="Arfi Y."/>
            <person name="Chevret D."/>
            <person name="Drula E."/>
            <person name="Kwon M.J."/>
            <person name="Gouret P."/>
            <person name="Lesage-Meessen L."/>
            <person name="Lombard V."/>
            <person name="Mariette J."/>
            <person name="Noirot C."/>
            <person name="Park J."/>
            <person name="Patyshakuliyeva A."/>
            <person name="Wieneger R.A.B."/>
            <person name="Wosten H.A.B."/>
            <person name="Martin F."/>
            <person name="Coutinho P.M."/>
            <person name="de Vries R."/>
            <person name="Martinez A.T."/>
            <person name="Klopp C."/>
            <person name="Pontarotti P."/>
            <person name="Henrissat B."/>
            <person name="Record E."/>
        </authorList>
    </citation>
    <scope>NUCLEOTIDE SEQUENCE [LARGE SCALE GENOMIC DNA]</scope>
    <source>
        <strain evidence="9">BRFM137</strain>
    </source>
</reference>
<dbReference type="InterPro" id="IPR007219">
    <property type="entry name" value="XnlR_reg_dom"/>
</dbReference>
<keyword evidence="2" id="KW-0862">Zinc</keyword>
<dbReference type="GO" id="GO:0006351">
    <property type="term" value="P:DNA-templated transcription"/>
    <property type="evidence" value="ECO:0007669"/>
    <property type="project" value="InterPro"/>
</dbReference>
<feature type="domain" description="Xylanolytic transcriptional activator regulatory" evidence="8">
    <location>
        <begin position="343"/>
        <end position="486"/>
    </location>
</feature>
<evidence type="ECO:0000256" key="4">
    <source>
        <dbReference type="ARBA" id="ARBA00023125"/>
    </source>
</evidence>
<feature type="region of interest" description="Disordered" evidence="7">
    <location>
        <begin position="149"/>
        <end position="194"/>
    </location>
</feature>
<feature type="region of interest" description="Disordered" evidence="7">
    <location>
        <begin position="1"/>
        <end position="25"/>
    </location>
</feature>
<keyword evidence="10" id="KW-1185">Reference proteome</keyword>
<evidence type="ECO:0000256" key="2">
    <source>
        <dbReference type="ARBA" id="ARBA00022833"/>
    </source>
</evidence>
<evidence type="ECO:0000256" key="6">
    <source>
        <dbReference type="ARBA" id="ARBA00023242"/>
    </source>
</evidence>
<evidence type="ECO:0000256" key="5">
    <source>
        <dbReference type="ARBA" id="ARBA00023163"/>
    </source>
</evidence>
<dbReference type="GO" id="GO:0003677">
    <property type="term" value="F:DNA binding"/>
    <property type="evidence" value="ECO:0007669"/>
    <property type="project" value="UniProtKB-KW"/>
</dbReference>
<evidence type="ECO:0000313" key="9">
    <source>
        <dbReference type="EMBL" id="CDO71521.1"/>
    </source>
</evidence>
<feature type="compositionally biased region" description="Low complexity" evidence="7">
    <location>
        <begin position="161"/>
        <end position="174"/>
    </location>
</feature>
<dbReference type="STRING" id="5643.A0A060SBB6"/>
<feature type="region of interest" description="Disordered" evidence="7">
    <location>
        <begin position="210"/>
        <end position="261"/>
    </location>
</feature>
<dbReference type="AlphaFoldDB" id="A0A060SBB6"/>